<reference evidence="2 4" key="1">
    <citation type="submission" date="2015-09" db="EMBL/GenBank/DDBJ databases">
        <authorList>
            <consortium name="Pathogen Informatics"/>
        </authorList>
    </citation>
    <scope>NUCLEOTIDE SEQUENCE [LARGE SCALE GENOMIC DNA]</scope>
    <source>
        <strain evidence="2 4">2789STDY5608835</strain>
    </source>
</reference>
<name>A0A174C350_9FIRM</name>
<reference evidence="3 5" key="2">
    <citation type="submission" date="2018-08" db="EMBL/GenBank/DDBJ databases">
        <title>A genome reference for cultivated species of the human gut microbiota.</title>
        <authorList>
            <person name="Zou Y."/>
            <person name="Xue W."/>
            <person name="Luo G."/>
        </authorList>
    </citation>
    <scope>NUCLEOTIDE SEQUENCE [LARGE SCALE GENOMIC DNA]</scope>
    <source>
        <strain evidence="3 5">AF28-15</strain>
    </source>
</reference>
<evidence type="ECO:0000313" key="4">
    <source>
        <dbReference type="Proteomes" id="UP000095395"/>
    </source>
</evidence>
<feature type="domain" description="Galactofuranosyltransferase GlfT2 N-terminal" evidence="1">
    <location>
        <begin position="4"/>
        <end position="93"/>
    </location>
</feature>
<evidence type="ECO:0000313" key="2">
    <source>
        <dbReference type="EMBL" id="CUO07832.1"/>
    </source>
</evidence>
<dbReference type="Proteomes" id="UP000095395">
    <property type="component" value="Unassembled WGS sequence"/>
</dbReference>
<protein>
    <submittedName>
        <fullName evidence="2">UDP-galactofuranosyl transferase GlfT2</fullName>
        <ecNumber evidence="2">2.4.1.-</ecNumber>
    </submittedName>
</protein>
<dbReference type="Pfam" id="PF17994">
    <property type="entry name" value="Glft2_N"/>
    <property type="match status" value="2"/>
</dbReference>
<organism evidence="2 4">
    <name type="scientific">Roseburia inulinivorans</name>
    <dbReference type="NCBI Taxonomy" id="360807"/>
    <lineage>
        <taxon>Bacteria</taxon>
        <taxon>Bacillati</taxon>
        <taxon>Bacillota</taxon>
        <taxon>Clostridia</taxon>
        <taxon>Lachnospirales</taxon>
        <taxon>Lachnospiraceae</taxon>
        <taxon>Roseburia</taxon>
    </lineage>
</organism>
<evidence type="ECO:0000313" key="3">
    <source>
        <dbReference type="EMBL" id="RGQ48998.1"/>
    </source>
</evidence>
<dbReference type="GO" id="GO:0016757">
    <property type="term" value="F:glycosyltransferase activity"/>
    <property type="evidence" value="ECO:0007669"/>
    <property type="project" value="UniProtKB-KW"/>
</dbReference>
<dbReference type="EC" id="2.4.1.-" evidence="2"/>
<keyword evidence="2" id="KW-0328">Glycosyltransferase</keyword>
<sequence>MIKLQSIILPSTKDCTEERMYFRKNDKVKYSLADDCITIKKNGILGFDTYFNAFFADSWFCYTNVKNVRVRLQIKGEVRVALFLHEKTADGINEKCVYESYYNSEVDGDYFDAAFDTLVIGMYSVRILCVNGRAEFISGFYYTDDNIYASDSKVNLWIKANNHNNYIYKNVERLGKNYKVFVLNDGETLDEGHFKSQNVSVIDVSEKNDKWLESLLKGKSGNEYALLLDDDVIVQENAIDNICVFLSLLKDENKNIIVEGDVFRRDLQWKVFNGADNCLIDDMRCLEQCLENISTSVLKFDAWWCAIVPYEVMQKGLKKSDVENIKRIPMIKFNGLCVWHEKINSLKQSAWYGYYFSKKKAKTIDKERCILHHFLMPEEKNCTEESLYFRRVGRVEYSLADSYIKLRNDAIVNFDTYFNGLSASKWLKYTKINNVKVHLEIEGKVRITLLYKEKTPSGILEKCICETYFDSEIDGEFFEEEYKTEFTKGMYCVSILSICDDTKFYGGYYYAEDCQPEDIGLAINICTFKREKYVYKNMKMLEDEFLLNKDSELNGRLYVNISDNAKTIDTSQFESDYIRVYENKNLGGAGGFTRCLIESKKMQDSCNLTHVLLMDDDVVMQPESIYRTYRILSLLKDEYKDSFVGGAMIRTDLQWFQTEAGGTWNAGQLVSHKQGLDLRVLDACLYNEVEEKCDFNAWWYCTMPISVVREDNLPMPIFIRGDDVEFGLRNMKHLILMNGICVWHEPFENKYSSSMYYYIFRNRLIDNAVRGIEYSKEQFLADFREQYFREIFTLRYKNAQLLLNGVLDFLKGPEWLMEQDGEELNMSVMQAGYKFSDLNELTIPFEYPQYEQMLNFVEEPKEQKKRKLTLNGLFGKHDKAVCVPVQNPHIAYFYKAYGAVNYDAVSGKGFETYFNKKEEIELLKAYFKLKKNVNKKYDSVKEKYMNAKELLNGIKFWEKYLNINSNWK</sequence>
<evidence type="ECO:0000313" key="5">
    <source>
        <dbReference type="Proteomes" id="UP000283738"/>
    </source>
</evidence>
<dbReference type="Gene3D" id="3.90.550.60">
    <property type="match status" value="2"/>
</dbReference>
<dbReference type="RefSeq" id="WP_055302222.1">
    <property type="nucleotide sequence ID" value="NZ_CYYR01000014.1"/>
</dbReference>
<dbReference type="SUPFAM" id="SSF53448">
    <property type="entry name" value="Nucleotide-diphospho-sugar transferases"/>
    <property type="match status" value="1"/>
</dbReference>
<dbReference type="EMBL" id="QRTF01000017">
    <property type="protein sequence ID" value="RGQ48998.1"/>
    <property type="molecule type" value="Genomic_DNA"/>
</dbReference>
<dbReference type="InterPro" id="IPR040492">
    <property type="entry name" value="GlfT2_N"/>
</dbReference>
<dbReference type="EMBL" id="CYYR01000014">
    <property type="protein sequence ID" value="CUO07832.1"/>
    <property type="molecule type" value="Genomic_DNA"/>
</dbReference>
<keyword evidence="2" id="KW-0808">Transferase</keyword>
<dbReference type="Proteomes" id="UP000283738">
    <property type="component" value="Unassembled WGS sequence"/>
</dbReference>
<dbReference type="AlphaFoldDB" id="A0A174C350"/>
<evidence type="ECO:0000259" key="1">
    <source>
        <dbReference type="Pfam" id="PF17994"/>
    </source>
</evidence>
<proteinExistence type="predicted"/>
<accession>A0A174C350</accession>
<feature type="domain" description="Galactofuranosyltransferase GlfT2 N-terminal" evidence="1">
    <location>
        <begin position="374"/>
        <end position="454"/>
    </location>
</feature>
<gene>
    <name evidence="2" type="primary">glfT2_2</name>
    <name evidence="3" type="ORF">DWY96_08970</name>
    <name evidence="2" type="ORF">ERS852392_02096</name>
</gene>
<dbReference type="InterPro" id="IPR029044">
    <property type="entry name" value="Nucleotide-diphossugar_trans"/>
</dbReference>